<organism evidence="1 2">
    <name type="scientific">Enterococcus villorum</name>
    <dbReference type="NCBI Taxonomy" id="112904"/>
    <lineage>
        <taxon>Bacteria</taxon>
        <taxon>Bacillati</taxon>
        <taxon>Bacillota</taxon>
        <taxon>Bacilli</taxon>
        <taxon>Lactobacillales</taxon>
        <taxon>Enterococcaceae</taxon>
        <taxon>Enterococcus</taxon>
    </lineage>
</organism>
<reference evidence="1 2" key="1">
    <citation type="submission" date="2019-07" db="EMBL/GenBank/DDBJ databases">
        <title>Whole genome shotgun sequence of Enterococcus villorum NBRC 100699.</title>
        <authorList>
            <person name="Hosoyama A."/>
            <person name="Uohara A."/>
            <person name="Ohji S."/>
            <person name="Ichikawa N."/>
        </authorList>
    </citation>
    <scope>NUCLEOTIDE SEQUENCE [LARGE SCALE GENOMIC DNA]</scope>
    <source>
        <strain evidence="1 2">NBRC 100699</strain>
    </source>
</reference>
<dbReference type="Proteomes" id="UP000321830">
    <property type="component" value="Unassembled WGS sequence"/>
</dbReference>
<protein>
    <submittedName>
        <fullName evidence="1">Uncharacterized protein</fullName>
    </submittedName>
</protein>
<name>A0A511J2S7_9ENTE</name>
<dbReference type="EMBL" id="BJWF01000018">
    <property type="protein sequence ID" value="GEL92254.1"/>
    <property type="molecule type" value="Genomic_DNA"/>
</dbReference>
<comment type="caution">
    <text evidence="1">The sequence shown here is derived from an EMBL/GenBank/DDBJ whole genome shotgun (WGS) entry which is preliminary data.</text>
</comment>
<proteinExistence type="predicted"/>
<evidence type="ECO:0000313" key="2">
    <source>
        <dbReference type="Proteomes" id="UP000321830"/>
    </source>
</evidence>
<gene>
    <name evidence="1" type="ORF">EVI01_15910</name>
</gene>
<sequence>MIARLFIEPFSLFCIQKERVEAEMKKKVLLISESMEGGLRKHVVQLIEYLDKKEFEIYFIHGTKKKRSLFC</sequence>
<accession>A0A511J2S7</accession>
<dbReference type="AlphaFoldDB" id="A0A511J2S7"/>
<evidence type="ECO:0000313" key="1">
    <source>
        <dbReference type="EMBL" id="GEL92254.1"/>
    </source>
</evidence>